<dbReference type="Proteomes" id="UP001056120">
    <property type="component" value="Linkage Group LG06"/>
</dbReference>
<gene>
    <name evidence="1" type="ORF">L1987_16885</name>
</gene>
<reference evidence="1 2" key="2">
    <citation type="journal article" date="2022" name="Mol. Ecol. Resour.">
        <title>The genomes of chicory, endive, great burdock and yacon provide insights into Asteraceae paleo-polyploidization history and plant inulin production.</title>
        <authorList>
            <person name="Fan W."/>
            <person name="Wang S."/>
            <person name="Wang H."/>
            <person name="Wang A."/>
            <person name="Jiang F."/>
            <person name="Liu H."/>
            <person name="Zhao H."/>
            <person name="Xu D."/>
            <person name="Zhang Y."/>
        </authorList>
    </citation>
    <scope>NUCLEOTIDE SEQUENCE [LARGE SCALE GENOMIC DNA]</scope>
    <source>
        <strain evidence="2">cv. Yunnan</strain>
        <tissue evidence="1">Leaves</tissue>
    </source>
</reference>
<dbReference type="EMBL" id="CM042023">
    <property type="protein sequence ID" value="KAI3812178.1"/>
    <property type="molecule type" value="Genomic_DNA"/>
</dbReference>
<accession>A0ACB9IXH7</accession>
<organism evidence="1 2">
    <name type="scientific">Smallanthus sonchifolius</name>
    <dbReference type="NCBI Taxonomy" id="185202"/>
    <lineage>
        <taxon>Eukaryota</taxon>
        <taxon>Viridiplantae</taxon>
        <taxon>Streptophyta</taxon>
        <taxon>Embryophyta</taxon>
        <taxon>Tracheophyta</taxon>
        <taxon>Spermatophyta</taxon>
        <taxon>Magnoliopsida</taxon>
        <taxon>eudicotyledons</taxon>
        <taxon>Gunneridae</taxon>
        <taxon>Pentapetalae</taxon>
        <taxon>asterids</taxon>
        <taxon>campanulids</taxon>
        <taxon>Asterales</taxon>
        <taxon>Asteraceae</taxon>
        <taxon>Asteroideae</taxon>
        <taxon>Heliantheae alliance</taxon>
        <taxon>Millerieae</taxon>
        <taxon>Smallanthus</taxon>
    </lineage>
</organism>
<evidence type="ECO:0000313" key="2">
    <source>
        <dbReference type="Proteomes" id="UP001056120"/>
    </source>
</evidence>
<name>A0ACB9IXH7_9ASTR</name>
<reference evidence="2" key="1">
    <citation type="journal article" date="2022" name="Mol. Ecol. Resour.">
        <title>The genomes of chicory, endive, great burdock and yacon provide insights into Asteraceae palaeo-polyploidization history and plant inulin production.</title>
        <authorList>
            <person name="Fan W."/>
            <person name="Wang S."/>
            <person name="Wang H."/>
            <person name="Wang A."/>
            <person name="Jiang F."/>
            <person name="Liu H."/>
            <person name="Zhao H."/>
            <person name="Xu D."/>
            <person name="Zhang Y."/>
        </authorList>
    </citation>
    <scope>NUCLEOTIDE SEQUENCE [LARGE SCALE GENOMIC DNA]</scope>
    <source>
        <strain evidence="2">cv. Yunnan</strain>
    </source>
</reference>
<keyword evidence="2" id="KW-1185">Reference proteome</keyword>
<evidence type="ECO:0000313" key="1">
    <source>
        <dbReference type="EMBL" id="KAI3812178.1"/>
    </source>
</evidence>
<comment type="caution">
    <text evidence="1">The sequence shown here is derived from an EMBL/GenBank/DDBJ whole genome shotgun (WGS) entry which is preliminary data.</text>
</comment>
<protein>
    <submittedName>
        <fullName evidence="1">Uncharacterized protein</fullName>
    </submittedName>
</protein>
<sequence>MPHRLRLLLSECISMIVSSGDSIAITGGPSWKVPTGRRDGLLSNASEALAQIPAPFDNITILIQKFANKSLDLKDLVLLSGAHTIGISHCRSFSNRLYNFTGVRDQDPTLDSEYADNLRSRKCRTQNDNTTKVEMDPGSRKTFDLSYYTLLLKRRGLFESDSALTRNNNTLAYINQLLQGSLQSFFSEFALSMEKMGQIEVKTGNSGEIRRNCAFINN</sequence>
<proteinExistence type="predicted"/>